<organism evidence="2 3">
    <name type="scientific">Galerina marginata (strain CBS 339.88)</name>
    <dbReference type="NCBI Taxonomy" id="685588"/>
    <lineage>
        <taxon>Eukaryota</taxon>
        <taxon>Fungi</taxon>
        <taxon>Dikarya</taxon>
        <taxon>Basidiomycota</taxon>
        <taxon>Agaricomycotina</taxon>
        <taxon>Agaricomycetes</taxon>
        <taxon>Agaricomycetidae</taxon>
        <taxon>Agaricales</taxon>
        <taxon>Agaricineae</taxon>
        <taxon>Strophariaceae</taxon>
        <taxon>Galerina</taxon>
    </lineage>
</organism>
<protein>
    <submittedName>
        <fullName evidence="2">Uncharacterized protein</fullName>
    </submittedName>
</protein>
<feature type="compositionally biased region" description="Basic and acidic residues" evidence="1">
    <location>
        <begin position="178"/>
        <end position="191"/>
    </location>
</feature>
<keyword evidence="3" id="KW-1185">Reference proteome</keyword>
<accession>A0A067S8G3</accession>
<dbReference type="HOGENOM" id="CLU_1421507_0_0_1"/>
<name>A0A067S8G3_GALM3</name>
<gene>
    <name evidence="2" type="ORF">GALMADRAFT_1207535</name>
</gene>
<reference evidence="3" key="1">
    <citation type="journal article" date="2014" name="Proc. Natl. Acad. Sci. U.S.A.">
        <title>Extensive sampling of basidiomycete genomes demonstrates inadequacy of the white-rot/brown-rot paradigm for wood decay fungi.</title>
        <authorList>
            <person name="Riley R."/>
            <person name="Salamov A.A."/>
            <person name="Brown D.W."/>
            <person name="Nagy L.G."/>
            <person name="Floudas D."/>
            <person name="Held B.W."/>
            <person name="Levasseur A."/>
            <person name="Lombard V."/>
            <person name="Morin E."/>
            <person name="Otillar R."/>
            <person name="Lindquist E.A."/>
            <person name="Sun H."/>
            <person name="LaButti K.M."/>
            <person name="Schmutz J."/>
            <person name="Jabbour D."/>
            <person name="Luo H."/>
            <person name="Baker S.E."/>
            <person name="Pisabarro A.G."/>
            <person name="Walton J.D."/>
            <person name="Blanchette R.A."/>
            <person name="Henrissat B."/>
            <person name="Martin F."/>
            <person name="Cullen D."/>
            <person name="Hibbett D.S."/>
            <person name="Grigoriev I.V."/>
        </authorList>
    </citation>
    <scope>NUCLEOTIDE SEQUENCE [LARGE SCALE GENOMIC DNA]</scope>
    <source>
        <strain evidence="3">CBS 339.88</strain>
    </source>
</reference>
<evidence type="ECO:0000313" key="2">
    <source>
        <dbReference type="EMBL" id="KDR66217.1"/>
    </source>
</evidence>
<dbReference type="Proteomes" id="UP000027222">
    <property type="component" value="Unassembled WGS sequence"/>
</dbReference>
<evidence type="ECO:0000313" key="3">
    <source>
        <dbReference type="Proteomes" id="UP000027222"/>
    </source>
</evidence>
<feature type="region of interest" description="Disordered" evidence="1">
    <location>
        <begin position="92"/>
        <end position="118"/>
    </location>
</feature>
<dbReference type="AlphaFoldDB" id="A0A067S8G3"/>
<feature type="region of interest" description="Disordered" evidence="1">
    <location>
        <begin position="165"/>
        <end position="191"/>
    </location>
</feature>
<dbReference type="EMBL" id="KL142426">
    <property type="protein sequence ID" value="KDR66217.1"/>
    <property type="molecule type" value="Genomic_DNA"/>
</dbReference>
<proteinExistence type="predicted"/>
<sequence>MSSSEIQLRVRFLLSLRSSVRTTSLLVSLERTRWQGCRSMIVTFLNNDDPDVREAGTDSLARLSEHAGVVAVFTDSHTALSIATSGELSSLSAVSDELPPPESTAHVDAPSAPPGTNEKGSCVSYKAYKLASRLKSVDTRLLSSVLDIKSIAAPLPIFDNSFESAEGRRLSDNGPDIEDLHPYRRDQLQSS</sequence>
<evidence type="ECO:0000256" key="1">
    <source>
        <dbReference type="SAM" id="MobiDB-lite"/>
    </source>
</evidence>